<dbReference type="InterPro" id="IPR011249">
    <property type="entry name" value="Metalloenz_LuxS/M16"/>
</dbReference>
<evidence type="ECO:0000313" key="4">
    <source>
        <dbReference type="EMBL" id="CDM93010.1"/>
    </source>
</evidence>
<gene>
    <name evidence="4" type="ORF">ARTHRO_10683</name>
</gene>
<dbReference type="PANTHER" id="PTHR11851:SF49">
    <property type="entry name" value="MITOCHONDRIAL-PROCESSING PEPTIDASE SUBUNIT ALPHA"/>
    <property type="match status" value="1"/>
</dbReference>
<evidence type="ECO:0000259" key="3">
    <source>
        <dbReference type="Pfam" id="PF05193"/>
    </source>
</evidence>
<dbReference type="InterPro" id="IPR011765">
    <property type="entry name" value="Pept_M16_N"/>
</dbReference>
<dbReference type="Gene3D" id="3.30.830.10">
    <property type="entry name" value="Metalloenzyme, LuxS/M16 peptidase-like"/>
    <property type="match status" value="4"/>
</dbReference>
<dbReference type="InterPro" id="IPR007863">
    <property type="entry name" value="Peptidase_M16_C"/>
</dbReference>
<keyword evidence="5" id="KW-1185">Reference proteome</keyword>
<feature type="domain" description="Peptidase M16 N-terminal" evidence="2">
    <location>
        <begin position="514"/>
        <end position="651"/>
    </location>
</feature>
<dbReference type="InterPro" id="IPR050361">
    <property type="entry name" value="MPP/UQCRC_Complex"/>
</dbReference>
<dbReference type="Pfam" id="PF00675">
    <property type="entry name" value="Peptidase_M16"/>
    <property type="match status" value="2"/>
</dbReference>
<comment type="similarity">
    <text evidence="1">Belongs to the peptidase M16 family.</text>
</comment>
<sequence>MVTNPLNQVILNPSFPPNLTTEATTIHPSQNVTQTILENGLTVLTKPVHTAPVVTVQVWYKIGSLDEQPGDNGIAHQLEHMMFQGTTTRPIQYGSLLETLGGDFNAFTGYDQTAYHNTVESNALKSVLILEGDRLKNALISPEQLDKEKGVVISELQGYENSAQYRLSRAVMEAAFRHHPYGLMIGGTKADVETFTVDHVRSYYHLNYRPDNAVLIVVGDFDPASILTTIQEIFGGIPNPDEPPTRVQRGQIPSTFPPQILPSNQPIILQEPGAVPFSLAIYPIPAINHDDIPALNILDYILDNGGRSSRIYQELIDSGIATDAGSTVVNLSAGGWLEMWGTTTNIKSLNRLDKAWQKMIVKLQQKLVTTEELDRAKTQIIASSILENRDLTSQAMQLGLDWTTTGNYRYTEDYLKAIAKVTAADVQKVAQTYLKPEYRTLGRFEPTQTQTESTTDPNALNSAATKVNIQTNGHHRISEPPDPAAISQYLPEIPPAKVHTITPPESFTLDNGMRVLLLADNSTPSISIRGFVKAGEEFDPQGREGLALLTAENLMSGTVSYNGQSLARRLENRGANLEFTAATEGVDISASALSGDWLLVLETLADVLQNPTFPQKWLELIRQQQISELLESEQNPAYVSHRALQKQLYPKNHPLHSYPTQNSLRAISRDEIKNFQRTYYCPERTVLVVVGDFDLGLMRSQIETEFGSWKNQTTAPENPWPPVSLPTKFVWLQEEIPGIVESVTAMGYPSIDRHDSRYYAALVLNHILGGGTLSSRLGLELRDRHGLTYGVYSWFNSGWRWGCFTIEMQTAPENAALAIEKTLALLKQVQQQGVTPSEVETAKHSIISSDRVALGDPEFLAGVIMWNEIFQFTPTELNQFYQKIDAVTPSLVNQVAKELIHPDRIIVVTSQPAITKPFVGRVNSPK</sequence>
<dbReference type="PANTHER" id="PTHR11851">
    <property type="entry name" value="METALLOPROTEASE"/>
    <property type="match status" value="1"/>
</dbReference>
<dbReference type="GO" id="GO:0046872">
    <property type="term" value="F:metal ion binding"/>
    <property type="evidence" value="ECO:0007669"/>
    <property type="project" value="InterPro"/>
</dbReference>
<dbReference type="Proteomes" id="UP000032946">
    <property type="component" value="Chromosome"/>
</dbReference>
<evidence type="ECO:0000259" key="2">
    <source>
        <dbReference type="Pfam" id="PF00675"/>
    </source>
</evidence>
<evidence type="ECO:0000313" key="5">
    <source>
        <dbReference type="Proteomes" id="UP000032946"/>
    </source>
</evidence>
<name>A0A9P1KBK2_9CYAN</name>
<proteinExistence type="inferred from homology"/>
<organism evidence="4 5">
    <name type="scientific">Limnospira indica PCC 8005</name>
    <dbReference type="NCBI Taxonomy" id="376219"/>
    <lineage>
        <taxon>Bacteria</taxon>
        <taxon>Bacillati</taxon>
        <taxon>Cyanobacteriota</taxon>
        <taxon>Cyanophyceae</taxon>
        <taxon>Oscillatoriophycideae</taxon>
        <taxon>Oscillatoriales</taxon>
        <taxon>Sirenicapillariaceae</taxon>
        <taxon>Limnospira</taxon>
    </lineage>
</organism>
<evidence type="ECO:0000256" key="1">
    <source>
        <dbReference type="ARBA" id="ARBA00007261"/>
    </source>
</evidence>
<feature type="domain" description="Peptidase M16 N-terminal" evidence="2">
    <location>
        <begin position="43"/>
        <end position="188"/>
    </location>
</feature>
<protein>
    <submittedName>
        <fullName evidence="4">Peptidase M16 domain protein</fullName>
    </submittedName>
</protein>
<dbReference type="RefSeq" id="WP_008056910.1">
    <property type="nucleotide sequence ID" value="NZ_FO818640.1"/>
</dbReference>
<feature type="domain" description="Peptidase M16 C-terminal" evidence="3">
    <location>
        <begin position="195"/>
        <end position="379"/>
    </location>
</feature>
<reference evidence="4 5" key="1">
    <citation type="submission" date="2014-02" db="EMBL/GenBank/DDBJ databases">
        <authorList>
            <person name="Genoscope - CEA"/>
        </authorList>
    </citation>
    <scope>NUCLEOTIDE SEQUENCE [LARGE SCALE GENOMIC DNA]</scope>
    <source>
        <strain evidence="4 5">PCC 8005</strain>
    </source>
</reference>
<feature type="domain" description="Peptidase M16 C-terminal" evidence="3">
    <location>
        <begin position="667"/>
        <end position="845"/>
    </location>
</feature>
<dbReference type="AlphaFoldDB" id="A0A9P1KBK2"/>
<dbReference type="Pfam" id="PF05193">
    <property type="entry name" value="Peptidase_M16_C"/>
    <property type="match status" value="2"/>
</dbReference>
<dbReference type="SUPFAM" id="SSF63411">
    <property type="entry name" value="LuxS/MPP-like metallohydrolase"/>
    <property type="match status" value="4"/>
</dbReference>
<dbReference type="EMBL" id="FO818640">
    <property type="protein sequence ID" value="CDM93010.1"/>
    <property type="molecule type" value="Genomic_DNA"/>
</dbReference>
<accession>A0A9P1KBK2</accession>